<feature type="region of interest" description="Disordered" evidence="1">
    <location>
        <begin position="199"/>
        <end position="225"/>
    </location>
</feature>
<evidence type="ECO:0000259" key="2">
    <source>
        <dbReference type="Pfam" id="PF03732"/>
    </source>
</evidence>
<reference evidence="3" key="1">
    <citation type="submission" date="2018-05" db="EMBL/GenBank/DDBJ databases">
        <title>Draft genome of Mucuna pruriens seed.</title>
        <authorList>
            <person name="Nnadi N.E."/>
            <person name="Vos R."/>
            <person name="Hasami M.H."/>
            <person name="Devisetty U.K."/>
            <person name="Aguiy J.C."/>
        </authorList>
    </citation>
    <scope>NUCLEOTIDE SEQUENCE [LARGE SCALE GENOMIC DNA]</scope>
    <source>
        <strain evidence="3">JCA_2017</strain>
    </source>
</reference>
<keyword evidence="4" id="KW-1185">Reference proteome</keyword>
<gene>
    <name evidence="3" type="ORF">CR513_11441</name>
</gene>
<accession>A0A371HPU0</accession>
<feature type="non-terminal residue" evidence="3">
    <location>
        <position position="1"/>
    </location>
</feature>
<dbReference type="PANTHER" id="PTHR33223">
    <property type="entry name" value="CCHC-TYPE DOMAIN-CONTAINING PROTEIN"/>
    <property type="match status" value="1"/>
</dbReference>
<evidence type="ECO:0000256" key="1">
    <source>
        <dbReference type="SAM" id="MobiDB-lite"/>
    </source>
</evidence>
<dbReference type="Pfam" id="PF03732">
    <property type="entry name" value="Retrotrans_gag"/>
    <property type="match status" value="1"/>
</dbReference>
<proteinExistence type="predicted"/>
<evidence type="ECO:0000313" key="4">
    <source>
        <dbReference type="Proteomes" id="UP000257109"/>
    </source>
</evidence>
<organism evidence="3 4">
    <name type="scientific">Mucuna pruriens</name>
    <name type="common">Velvet bean</name>
    <name type="synonym">Dolichos pruriens</name>
    <dbReference type="NCBI Taxonomy" id="157652"/>
    <lineage>
        <taxon>Eukaryota</taxon>
        <taxon>Viridiplantae</taxon>
        <taxon>Streptophyta</taxon>
        <taxon>Embryophyta</taxon>
        <taxon>Tracheophyta</taxon>
        <taxon>Spermatophyta</taxon>
        <taxon>Magnoliopsida</taxon>
        <taxon>eudicotyledons</taxon>
        <taxon>Gunneridae</taxon>
        <taxon>Pentapetalae</taxon>
        <taxon>rosids</taxon>
        <taxon>fabids</taxon>
        <taxon>Fabales</taxon>
        <taxon>Fabaceae</taxon>
        <taxon>Papilionoideae</taxon>
        <taxon>50 kb inversion clade</taxon>
        <taxon>NPAAA clade</taxon>
        <taxon>indigoferoid/millettioid clade</taxon>
        <taxon>Phaseoleae</taxon>
        <taxon>Mucuna</taxon>
    </lineage>
</organism>
<name>A0A371HPU0_MUCPR</name>
<comment type="caution">
    <text evidence="3">The sequence shown here is derived from an EMBL/GenBank/DDBJ whole genome shotgun (WGS) entry which is preliminary data.</text>
</comment>
<feature type="domain" description="Retrotransposon gag" evidence="2">
    <location>
        <begin position="67"/>
        <end position="158"/>
    </location>
</feature>
<dbReference type="Proteomes" id="UP000257109">
    <property type="component" value="Unassembled WGS sequence"/>
</dbReference>
<dbReference type="InterPro" id="IPR005162">
    <property type="entry name" value="Retrotrans_gag_dom"/>
</dbReference>
<protein>
    <recommendedName>
        <fullName evidence="2">Retrotransposon gag domain-containing protein</fullName>
    </recommendedName>
</protein>
<sequence length="308" mass="35355">MTKAAEKGSADSREAASVQPFWGQPFSVEIDENPIEPYDGTQDPHAHLQAFQTQMYISGGNDKLSCKLFPGTLRGVAMHWMATLPARSIQTFSDLANSFVSQFAAHRVKRLEMSNLFDIKQDREESLKSFLAWFNNATIRVDDPDQKFFVKAFQKGLRVGPFNDALALRRPVSMEEIRAHAEKHIKVEEDQIERREAERDLGHKESRCPAMAKEDRRPVQSRARDPAQHFTLLTKKRAQILREISHTTLLEFPEEAKGKVIGPDRASWCDFHRTFSHSTMECWILRTQIEKLVQKGHIRQYVLRPGGK</sequence>
<dbReference type="PANTHER" id="PTHR33223:SF10">
    <property type="entry name" value="AMINOTRANSFERASE-LIKE PLANT MOBILE DOMAIN-CONTAINING PROTEIN"/>
    <property type="match status" value="1"/>
</dbReference>
<dbReference type="AlphaFoldDB" id="A0A371HPU0"/>
<dbReference type="EMBL" id="QJKJ01002008">
    <property type="protein sequence ID" value="RDY04806.1"/>
    <property type="molecule type" value="Genomic_DNA"/>
</dbReference>
<evidence type="ECO:0000313" key="3">
    <source>
        <dbReference type="EMBL" id="RDY04806.1"/>
    </source>
</evidence>
<dbReference type="OrthoDB" id="1740536at2759"/>